<evidence type="ECO:0000256" key="1">
    <source>
        <dbReference type="ARBA" id="ARBA00005361"/>
    </source>
</evidence>
<dbReference type="OMA" id="KIVCHLV"/>
<dbReference type="GO" id="GO:0007018">
    <property type="term" value="P:microtubule-based movement"/>
    <property type="evidence" value="ECO:0000318"/>
    <property type="project" value="GO_Central"/>
</dbReference>
<dbReference type="Gene3D" id="3.30.1140.40">
    <property type="entry name" value="Tctex-1"/>
    <property type="match status" value="1"/>
</dbReference>
<dbReference type="RefSeq" id="XP_009009015.1">
    <property type="nucleotide sequence ID" value="XM_009010767.1"/>
</dbReference>
<dbReference type="EMBL" id="KB095811">
    <property type="protein sequence ID" value="ESO12295.1"/>
    <property type="molecule type" value="Genomic_DNA"/>
</dbReference>
<name>T1EN91_HELRO</name>
<dbReference type="InParanoid" id="T1EN91"/>
<dbReference type="InterPro" id="IPR038586">
    <property type="entry name" value="Tctex-1-like_sf"/>
</dbReference>
<feature type="compositionally biased region" description="Basic and acidic residues" evidence="2">
    <location>
        <begin position="1"/>
        <end position="11"/>
    </location>
</feature>
<dbReference type="PANTHER" id="PTHR21255">
    <property type="entry name" value="T-COMPLEX-ASSOCIATED-TESTIS-EXPRESSED 1/ DYNEIN LIGHT CHAIN"/>
    <property type="match status" value="1"/>
</dbReference>
<dbReference type="KEGG" id="hro:HELRODRAFT_158780"/>
<evidence type="ECO:0000313" key="4">
    <source>
        <dbReference type="EnsemblMetazoa" id="HelroP158780"/>
    </source>
</evidence>
<dbReference type="GO" id="GO:0005868">
    <property type="term" value="C:cytoplasmic dynein complex"/>
    <property type="evidence" value="ECO:0000318"/>
    <property type="project" value="GO_Central"/>
</dbReference>
<evidence type="ECO:0000313" key="3">
    <source>
        <dbReference type="EMBL" id="ESO12295.1"/>
    </source>
</evidence>
<dbReference type="GO" id="GO:0045505">
    <property type="term" value="F:dynein intermediate chain binding"/>
    <property type="evidence" value="ECO:0000318"/>
    <property type="project" value="GO_Central"/>
</dbReference>
<dbReference type="Pfam" id="PF03645">
    <property type="entry name" value="Tctex-1"/>
    <property type="match status" value="1"/>
</dbReference>
<gene>
    <name evidence="4" type="primary">20198041</name>
    <name evidence="3" type="ORF">HELRODRAFT_158780</name>
</gene>
<dbReference type="Proteomes" id="UP000015101">
    <property type="component" value="Unassembled WGS sequence"/>
</dbReference>
<dbReference type="InterPro" id="IPR005334">
    <property type="entry name" value="Tctex-1-like"/>
</dbReference>
<dbReference type="GO" id="GO:0005737">
    <property type="term" value="C:cytoplasm"/>
    <property type="evidence" value="ECO:0000318"/>
    <property type="project" value="GO_Central"/>
</dbReference>
<keyword evidence="5" id="KW-1185">Reference proteome</keyword>
<dbReference type="CTD" id="20198041"/>
<dbReference type="HOGENOM" id="CLU_097204_4_0_1"/>
<feature type="region of interest" description="Disordered" evidence="2">
    <location>
        <begin position="1"/>
        <end position="46"/>
    </location>
</feature>
<reference evidence="5" key="1">
    <citation type="submission" date="2012-12" db="EMBL/GenBank/DDBJ databases">
        <authorList>
            <person name="Hellsten U."/>
            <person name="Grimwood J."/>
            <person name="Chapman J.A."/>
            <person name="Shapiro H."/>
            <person name="Aerts A."/>
            <person name="Otillar R.P."/>
            <person name="Terry A.Y."/>
            <person name="Boore J.L."/>
            <person name="Simakov O."/>
            <person name="Marletaz F."/>
            <person name="Cho S.-J."/>
            <person name="Edsinger-Gonzales E."/>
            <person name="Havlak P."/>
            <person name="Kuo D.-H."/>
            <person name="Larsson T."/>
            <person name="Lv J."/>
            <person name="Arendt D."/>
            <person name="Savage R."/>
            <person name="Osoegawa K."/>
            <person name="de Jong P."/>
            <person name="Lindberg D.R."/>
            <person name="Seaver E.C."/>
            <person name="Weisblat D.A."/>
            <person name="Putnam N.H."/>
            <person name="Grigoriev I.V."/>
            <person name="Rokhsar D.S."/>
        </authorList>
    </citation>
    <scope>NUCLEOTIDE SEQUENCE</scope>
</reference>
<dbReference type="eggNOG" id="KOG4108">
    <property type="taxonomic scope" value="Eukaryota"/>
</dbReference>
<dbReference type="OrthoDB" id="10248487at2759"/>
<dbReference type="GeneID" id="20198041"/>
<proteinExistence type="inferred from homology"/>
<dbReference type="PANTHER" id="PTHR21255:SF23">
    <property type="entry name" value="DYNEIN LIGHT CHAIN"/>
    <property type="match status" value="1"/>
</dbReference>
<reference evidence="3 5" key="2">
    <citation type="journal article" date="2013" name="Nature">
        <title>Insights into bilaterian evolution from three spiralian genomes.</title>
        <authorList>
            <person name="Simakov O."/>
            <person name="Marletaz F."/>
            <person name="Cho S.J."/>
            <person name="Edsinger-Gonzales E."/>
            <person name="Havlak P."/>
            <person name="Hellsten U."/>
            <person name="Kuo D.H."/>
            <person name="Larsson T."/>
            <person name="Lv J."/>
            <person name="Arendt D."/>
            <person name="Savage R."/>
            <person name="Osoegawa K."/>
            <person name="de Jong P."/>
            <person name="Grimwood J."/>
            <person name="Chapman J.A."/>
            <person name="Shapiro H."/>
            <person name="Aerts A."/>
            <person name="Otillar R.P."/>
            <person name="Terry A.Y."/>
            <person name="Boore J.L."/>
            <person name="Grigoriev I.V."/>
            <person name="Lindberg D.R."/>
            <person name="Seaver E.C."/>
            <person name="Weisblat D.A."/>
            <person name="Putnam N.H."/>
            <person name="Rokhsar D.S."/>
        </authorList>
    </citation>
    <scope>NUCLEOTIDE SEQUENCE</scope>
</reference>
<dbReference type="EMBL" id="AMQM01000132">
    <property type="status" value="NOT_ANNOTATED_CDS"/>
    <property type="molecule type" value="Genomic_DNA"/>
</dbReference>
<dbReference type="CDD" id="cd21451">
    <property type="entry name" value="DLC-like_TCTEX1D"/>
    <property type="match status" value="1"/>
</dbReference>
<comment type="similarity">
    <text evidence="1">Belongs to the dynein light chain Tctex-type family.</text>
</comment>
<dbReference type="STRING" id="6412.T1EN91"/>
<feature type="compositionally biased region" description="Basic and acidic residues" evidence="2">
    <location>
        <begin position="27"/>
        <end position="36"/>
    </location>
</feature>
<dbReference type="AlphaFoldDB" id="T1EN91"/>
<dbReference type="EnsemblMetazoa" id="HelroT158780">
    <property type="protein sequence ID" value="HelroP158780"/>
    <property type="gene ID" value="HelroG158780"/>
</dbReference>
<reference evidence="4" key="3">
    <citation type="submission" date="2015-06" db="UniProtKB">
        <authorList>
            <consortium name="EnsemblMetazoa"/>
        </authorList>
    </citation>
    <scope>IDENTIFICATION</scope>
</reference>
<evidence type="ECO:0000313" key="5">
    <source>
        <dbReference type="Proteomes" id="UP000015101"/>
    </source>
</evidence>
<protein>
    <submittedName>
        <fullName evidence="3 4">Uncharacterized protein</fullName>
    </submittedName>
</protein>
<evidence type="ECO:0000256" key="2">
    <source>
        <dbReference type="SAM" id="MobiDB-lite"/>
    </source>
</evidence>
<accession>T1EN91</accession>
<organism evidence="4 5">
    <name type="scientific">Helobdella robusta</name>
    <name type="common">Californian leech</name>
    <dbReference type="NCBI Taxonomy" id="6412"/>
    <lineage>
        <taxon>Eukaryota</taxon>
        <taxon>Metazoa</taxon>
        <taxon>Spiralia</taxon>
        <taxon>Lophotrochozoa</taxon>
        <taxon>Annelida</taxon>
        <taxon>Clitellata</taxon>
        <taxon>Hirudinea</taxon>
        <taxon>Rhynchobdellida</taxon>
        <taxon>Glossiphoniidae</taxon>
        <taxon>Helobdella</taxon>
    </lineage>
</organism>
<sequence>MDKKSSTDKASLKSTTISRHLATNVKNSRDSKKFAKNENVTQSVQFSDPNEIGKAMESNSLYSMQLQAHLREAVYENTYRMEPDPSCQFEAGKIDKILDTLLRENLKDAHYDSETSRQTALSMANKIMDNIKSMNIQRYKIIVVVNIGDFKDRPSIHFASRCLWNKPTDTYSSASYSNLSLYAVAIAFGIYYE</sequence>